<proteinExistence type="predicted"/>
<dbReference type="EMBL" id="JAOTEM010000002">
    <property type="protein sequence ID" value="MCU7617568.1"/>
    <property type="molecule type" value="Genomic_DNA"/>
</dbReference>
<evidence type="ECO:0000313" key="2">
    <source>
        <dbReference type="EMBL" id="MCU7617568.1"/>
    </source>
</evidence>
<feature type="transmembrane region" description="Helical" evidence="1">
    <location>
        <begin position="23"/>
        <end position="39"/>
    </location>
</feature>
<dbReference type="Proteomes" id="UP001208649">
    <property type="component" value="Unassembled WGS sequence"/>
</dbReference>
<reference evidence="3" key="1">
    <citation type="submission" date="2023-07" db="EMBL/GenBank/DDBJ databases">
        <title>Chryseobacterium sp. strain PBS4-4 Genome sequencing and assembly.</title>
        <authorList>
            <person name="Jung Y."/>
        </authorList>
    </citation>
    <scope>NUCLEOTIDE SEQUENCE [LARGE SCALE GENOMIC DNA]</scope>
    <source>
        <strain evidence="3">PBS4-4</strain>
    </source>
</reference>
<name>A0ABT2W5V6_9FLAO</name>
<sequence>MISIVSAVFGYNLYQAIVHSEKSHLFLSFILMAITIYTCKKYGYKTKREKEENN</sequence>
<gene>
    <name evidence="2" type="ORF">NZ698_10195</name>
</gene>
<dbReference type="RefSeq" id="WP_263003008.1">
    <property type="nucleotide sequence ID" value="NZ_JAOTEM010000002.1"/>
</dbReference>
<keyword evidence="1" id="KW-0812">Transmembrane</keyword>
<accession>A0ABT2W5V6</accession>
<keyword evidence="3" id="KW-1185">Reference proteome</keyword>
<keyword evidence="1" id="KW-1133">Transmembrane helix</keyword>
<organism evidence="2 3">
    <name type="scientific">Chryseobacterium edaphi</name>
    <dbReference type="NCBI Taxonomy" id="2976532"/>
    <lineage>
        <taxon>Bacteria</taxon>
        <taxon>Pseudomonadati</taxon>
        <taxon>Bacteroidota</taxon>
        <taxon>Flavobacteriia</taxon>
        <taxon>Flavobacteriales</taxon>
        <taxon>Weeksellaceae</taxon>
        <taxon>Chryseobacterium group</taxon>
        <taxon>Chryseobacterium</taxon>
    </lineage>
</organism>
<keyword evidence="1" id="KW-0472">Membrane</keyword>
<protein>
    <submittedName>
        <fullName evidence="2">Uncharacterized protein</fullName>
    </submittedName>
</protein>
<evidence type="ECO:0000256" key="1">
    <source>
        <dbReference type="SAM" id="Phobius"/>
    </source>
</evidence>
<evidence type="ECO:0000313" key="3">
    <source>
        <dbReference type="Proteomes" id="UP001208649"/>
    </source>
</evidence>
<comment type="caution">
    <text evidence="2">The sequence shown here is derived from an EMBL/GenBank/DDBJ whole genome shotgun (WGS) entry which is preliminary data.</text>
</comment>